<reference evidence="2" key="1">
    <citation type="submission" date="2022-10" db="EMBL/GenBank/DDBJ databases">
        <title>Chryseobacterium babae sp. nov. isolated from the gut of the beetle Oryctes rhinoceros, and Chryseobacterium kimseyorum sp. nov., isolated from a stick insect rearing cage.</title>
        <authorList>
            <person name="Shelomi M."/>
            <person name="Han C.-J."/>
            <person name="Chen W.-M."/>
            <person name="Chen H.-K."/>
            <person name="Liaw S.-J."/>
            <person name="Muhle E."/>
            <person name="Clermont D."/>
        </authorList>
    </citation>
    <scope>NUCLEOTIDE SEQUENCE</scope>
    <source>
        <strain evidence="2">09-1422</strain>
    </source>
</reference>
<dbReference type="Proteomes" id="UP001163731">
    <property type="component" value="Unassembled WGS sequence"/>
</dbReference>
<dbReference type="EMBL" id="JAPDHW010000028">
    <property type="protein sequence ID" value="MCW3170757.1"/>
    <property type="molecule type" value="Genomic_DNA"/>
</dbReference>
<dbReference type="SUPFAM" id="SSF46689">
    <property type="entry name" value="Homeodomain-like"/>
    <property type="match status" value="1"/>
</dbReference>
<sequence length="144" mass="17437">MNEYLKEIHIGSFIKQAVYEKNIDAVRICNFLDCSPDELVEMYESDEISTKKLLRWSKLLEYDFFRLYTYHLLLYTPKMTVAKRGQKTRSQLPQLRKNYYSIEIINFMVEMIEKKEMTIPEILERYNIAKTTLYRWINKSNKPT</sequence>
<dbReference type="Gene3D" id="1.10.10.60">
    <property type="entry name" value="Homeodomain-like"/>
    <property type="match status" value="1"/>
</dbReference>
<evidence type="ECO:0000313" key="2">
    <source>
        <dbReference type="EMBL" id="MCW3170757.1"/>
    </source>
</evidence>
<comment type="caution">
    <text evidence="2">The sequence shown here is derived from an EMBL/GenBank/DDBJ whole genome shotgun (WGS) entry which is preliminary data.</text>
</comment>
<keyword evidence="3" id="KW-1185">Reference proteome</keyword>
<accession>A0ABT3I422</accession>
<evidence type="ECO:0000259" key="1">
    <source>
        <dbReference type="Pfam" id="PF02796"/>
    </source>
</evidence>
<organism evidence="2 3">
    <name type="scientific">Chryseobacterium kimseyorum</name>
    <dbReference type="NCBI Taxonomy" id="2984028"/>
    <lineage>
        <taxon>Bacteria</taxon>
        <taxon>Pseudomonadati</taxon>
        <taxon>Bacteroidota</taxon>
        <taxon>Flavobacteriia</taxon>
        <taxon>Flavobacteriales</taxon>
        <taxon>Weeksellaceae</taxon>
        <taxon>Chryseobacterium group</taxon>
        <taxon>Chryseobacterium</taxon>
    </lineage>
</organism>
<evidence type="ECO:0000313" key="3">
    <source>
        <dbReference type="Proteomes" id="UP001163731"/>
    </source>
</evidence>
<name>A0ABT3I422_9FLAO</name>
<gene>
    <name evidence="2" type="ORF">OMO38_19680</name>
</gene>
<feature type="domain" description="Resolvase HTH" evidence="1">
    <location>
        <begin position="96"/>
        <end position="139"/>
    </location>
</feature>
<dbReference type="RefSeq" id="WP_264751886.1">
    <property type="nucleotide sequence ID" value="NZ_JAPDHW010000028.1"/>
</dbReference>
<dbReference type="InterPro" id="IPR009057">
    <property type="entry name" value="Homeodomain-like_sf"/>
</dbReference>
<dbReference type="InterPro" id="IPR006120">
    <property type="entry name" value="Resolvase_HTH_dom"/>
</dbReference>
<protein>
    <submittedName>
        <fullName evidence="2">Helix-turn-helix domain-containing protein</fullName>
    </submittedName>
</protein>
<dbReference type="Pfam" id="PF02796">
    <property type="entry name" value="HTH_7"/>
    <property type="match status" value="1"/>
</dbReference>
<proteinExistence type="predicted"/>